<dbReference type="KEGG" id="fra:Francci3_2182"/>
<evidence type="ECO:0000256" key="1">
    <source>
        <dbReference type="SAM" id="MobiDB-lite"/>
    </source>
</evidence>
<proteinExistence type="predicted"/>
<sequence>MAEGMTAVLAVLERVSALIRSFDDQTVVELAAGRLVLTVQRAPDRPVLGADVVGERTTSPPAPESVPRGRVGTIKDGSTVVAGQPDSASVRQRLDEMGSREEAHMFLEGIARNKQILQRIGRDLGVRVSLGRRRDEMIDMIVNSAVGVRLDQDGIGRRVTSL</sequence>
<organism evidence="2 3">
    <name type="scientific">Frankia casuarinae (strain DSM 45818 / CECT 9043 / HFP020203 / CcI3)</name>
    <dbReference type="NCBI Taxonomy" id="106370"/>
    <lineage>
        <taxon>Bacteria</taxon>
        <taxon>Bacillati</taxon>
        <taxon>Actinomycetota</taxon>
        <taxon>Actinomycetes</taxon>
        <taxon>Frankiales</taxon>
        <taxon>Frankiaceae</taxon>
        <taxon>Frankia</taxon>
    </lineage>
</organism>
<reference evidence="2 3" key="1">
    <citation type="journal article" date="2007" name="Genome Res.">
        <title>Genome characteristics of facultatively symbiotic Frankia sp. strains reflect host range and host plant biogeography.</title>
        <authorList>
            <person name="Normand P."/>
            <person name="Lapierre P."/>
            <person name="Tisa L.S."/>
            <person name="Gogarten J.P."/>
            <person name="Alloisio N."/>
            <person name="Bagnarol E."/>
            <person name="Bassi C.A."/>
            <person name="Berry A.M."/>
            <person name="Bickhart D.M."/>
            <person name="Choisne N."/>
            <person name="Couloux A."/>
            <person name="Cournoyer B."/>
            <person name="Cruveiller S."/>
            <person name="Daubin V."/>
            <person name="Demange N."/>
            <person name="Francino M.P."/>
            <person name="Goltsman E."/>
            <person name="Huang Y."/>
            <person name="Kopp O.R."/>
            <person name="Labarre L."/>
            <person name="Lapidus A."/>
            <person name="Lavire C."/>
            <person name="Marechal J."/>
            <person name="Martinez M."/>
            <person name="Mastronunzio J.E."/>
            <person name="Mullin B.C."/>
            <person name="Niemann J."/>
            <person name="Pujic P."/>
            <person name="Rawnsley T."/>
            <person name="Rouy Z."/>
            <person name="Schenowitz C."/>
            <person name="Sellstedt A."/>
            <person name="Tavares F."/>
            <person name="Tomkins J.P."/>
            <person name="Vallenet D."/>
            <person name="Valverde C."/>
            <person name="Wall L.G."/>
            <person name="Wang Y."/>
            <person name="Medigue C."/>
            <person name="Benson D.R."/>
        </authorList>
    </citation>
    <scope>NUCLEOTIDE SEQUENCE [LARGE SCALE GENOMIC DNA]</scope>
    <source>
        <strain evidence="3">DSM 45818 / CECT 9043 / CcI3</strain>
    </source>
</reference>
<protein>
    <submittedName>
        <fullName evidence="2">Uncharacterized protein</fullName>
    </submittedName>
</protein>
<dbReference type="Proteomes" id="UP000001937">
    <property type="component" value="Chromosome"/>
</dbReference>
<feature type="region of interest" description="Disordered" evidence="1">
    <location>
        <begin position="51"/>
        <end position="74"/>
    </location>
</feature>
<dbReference type="STRING" id="106370.Francci3_2182"/>
<keyword evidence="3" id="KW-1185">Reference proteome</keyword>
<evidence type="ECO:0000313" key="3">
    <source>
        <dbReference type="Proteomes" id="UP000001937"/>
    </source>
</evidence>
<name>Q2JAZ0_FRACC</name>
<dbReference type="EMBL" id="CP000249">
    <property type="protein sequence ID" value="ABD11552.1"/>
    <property type="molecule type" value="Genomic_DNA"/>
</dbReference>
<gene>
    <name evidence="2" type="ordered locus">Francci3_2182</name>
</gene>
<dbReference type="HOGENOM" id="CLU_1632977_0_0_11"/>
<dbReference type="AlphaFoldDB" id="Q2JAZ0"/>
<accession>Q2JAZ0</accession>
<evidence type="ECO:0000313" key="2">
    <source>
        <dbReference type="EMBL" id="ABD11552.1"/>
    </source>
</evidence>